<protein>
    <submittedName>
        <fullName evidence="1">Uncharacterized protein</fullName>
    </submittedName>
</protein>
<reference evidence="1" key="1">
    <citation type="submission" date="2022-10" db="EMBL/GenBank/DDBJ databases">
        <authorList>
            <person name="Hossain D.M.M."/>
            <person name="Khan F."/>
            <person name="Bhuiyan M.S.S."/>
            <person name="Tabassum S.N."/>
            <person name="Rahman A."/>
            <person name="Sadique A."/>
            <person name="Hossain M.S.A."/>
        </authorList>
    </citation>
    <scope>NUCLEOTIDE SEQUENCE</scope>
</reference>
<dbReference type="EMBL" id="OP611406">
    <property type="protein sequence ID" value="UYE93627.1"/>
    <property type="molecule type" value="Genomic_DNA"/>
</dbReference>
<dbReference type="Proteomes" id="UP001164403">
    <property type="component" value="Segment"/>
</dbReference>
<accession>A0A9X9JTW2</accession>
<evidence type="ECO:0000313" key="2">
    <source>
        <dbReference type="Proteomes" id="UP001164403"/>
    </source>
</evidence>
<keyword evidence="2" id="KW-1185">Reference proteome</keyword>
<sequence length="109" mass="12834">MIGNHNNPLNAAFHRRAVEQHFHALKVVCNEMNLMLDLPSWDAQLEDYYDGLRAKRDGIITRLRLAGSVSIKEKCNENIKRFTNGCIRCRYHRLDYEHVWPHSVRMVTN</sequence>
<proteinExistence type="predicted"/>
<organism evidence="1 2">
    <name type="scientific">Klebsiella phage mfs</name>
    <dbReference type="NCBI Taxonomy" id="2985561"/>
    <lineage>
        <taxon>Viruses</taxon>
        <taxon>Duplodnaviria</taxon>
        <taxon>Heunggongvirae</taxon>
        <taxon>Uroviricota</taxon>
        <taxon>Caudoviricetes</taxon>
        <taxon>Drexlerviridae</taxon>
        <taxon>Webervirus</taxon>
        <taxon>Webervirus mfs</taxon>
    </lineage>
</organism>
<evidence type="ECO:0000313" key="1">
    <source>
        <dbReference type="EMBL" id="UYE93627.1"/>
    </source>
</evidence>
<gene>
    <name evidence="1" type="ORF">EEPDABAO_00036</name>
</gene>
<name>A0A9X9JTW2_9CAUD</name>